<feature type="compositionally biased region" description="Polar residues" evidence="1">
    <location>
        <begin position="11"/>
        <end position="20"/>
    </location>
</feature>
<proteinExistence type="predicted"/>
<dbReference type="EMBL" id="KI913242">
    <property type="protein sequence ID" value="ETV65255.1"/>
    <property type="molecule type" value="Genomic_DNA"/>
</dbReference>
<organism evidence="2">
    <name type="scientific">Aphanomyces astaci</name>
    <name type="common">Crayfish plague agent</name>
    <dbReference type="NCBI Taxonomy" id="112090"/>
    <lineage>
        <taxon>Eukaryota</taxon>
        <taxon>Sar</taxon>
        <taxon>Stramenopiles</taxon>
        <taxon>Oomycota</taxon>
        <taxon>Saprolegniomycetes</taxon>
        <taxon>Saprolegniales</taxon>
        <taxon>Verrucalvaceae</taxon>
        <taxon>Aphanomyces</taxon>
    </lineage>
</organism>
<dbReference type="VEuPathDB" id="FungiDB:H257_17975"/>
<sequence length="146" mass="16222">MRPKMRIWAEGSSTPTTKRGSMTKYGVFRTNKNSTIHDTALGSPVNCSRCRRSLSQRATRAGYPTATHRKLHVNHESLASTTPATGSASVASTTSNPVTVAPLRSSTTNDTRNIIERTPITDMYATRHTRWLRSVVRGVKARRWHS</sequence>
<gene>
    <name evidence="2" type="ORF">H257_17975</name>
</gene>
<dbReference type="GeneID" id="20819971"/>
<reference evidence="2" key="1">
    <citation type="submission" date="2013-12" db="EMBL/GenBank/DDBJ databases">
        <title>The Genome Sequence of Aphanomyces astaci APO3.</title>
        <authorList>
            <consortium name="The Broad Institute Genomics Platform"/>
            <person name="Russ C."/>
            <person name="Tyler B."/>
            <person name="van West P."/>
            <person name="Dieguez-Uribeondo J."/>
            <person name="Young S.K."/>
            <person name="Zeng Q."/>
            <person name="Gargeya S."/>
            <person name="Fitzgerald M."/>
            <person name="Abouelleil A."/>
            <person name="Alvarado L."/>
            <person name="Chapman S.B."/>
            <person name="Gainer-Dewar J."/>
            <person name="Goldberg J."/>
            <person name="Griggs A."/>
            <person name="Gujja S."/>
            <person name="Hansen M."/>
            <person name="Howarth C."/>
            <person name="Imamovic A."/>
            <person name="Ireland A."/>
            <person name="Larimer J."/>
            <person name="McCowan C."/>
            <person name="Murphy C."/>
            <person name="Pearson M."/>
            <person name="Poon T.W."/>
            <person name="Priest M."/>
            <person name="Roberts A."/>
            <person name="Saif S."/>
            <person name="Shea T."/>
            <person name="Sykes S."/>
            <person name="Wortman J."/>
            <person name="Nusbaum C."/>
            <person name="Birren B."/>
        </authorList>
    </citation>
    <scope>NUCLEOTIDE SEQUENCE [LARGE SCALE GENOMIC DNA]</scope>
    <source>
        <strain evidence="2">APO3</strain>
    </source>
</reference>
<evidence type="ECO:0000313" key="2">
    <source>
        <dbReference type="EMBL" id="ETV65255.1"/>
    </source>
</evidence>
<accession>W4FCQ7</accession>
<feature type="compositionally biased region" description="Low complexity" evidence="1">
    <location>
        <begin position="79"/>
        <end position="95"/>
    </location>
</feature>
<name>W4FCQ7_APHAT</name>
<evidence type="ECO:0000256" key="1">
    <source>
        <dbReference type="SAM" id="MobiDB-lite"/>
    </source>
</evidence>
<dbReference type="AlphaFoldDB" id="W4FCQ7"/>
<dbReference type="RefSeq" id="XP_009845256.1">
    <property type="nucleotide sequence ID" value="XM_009846954.1"/>
</dbReference>
<protein>
    <submittedName>
        <fullName evidence="2">Uncharacterized protein</fullName>
    </submittedName>
</protein>
<feature type="region of interest" description="Disordered" evidence="1">
    <location>
        <begin position="1"/>
        <end position="21"/>
    </location>
</feature>
<feature type="region of interest" description="Disordered" evidence="1">
    <location>
        <begin position="79"/>
        <end position="113"/>
    </location>
</feature>